<dbReference type="Pfam" id="PF02883">
    <property type="entry name" value="Alpha_adaptinC2"/>
    <property type="match status" value="1"/>
</dbReference>
<dbReference type="SUPFAM" id="SSF89009">
    <property type="entry name" value="GAT-like domain"/>
    <property type="match status" value="1"/>
</dbReference>
<dbReference type="PANTHER" id="PTHR45905">
    <property type="entry name" value="GOLGI-LOCALIZED, GAMMA-ADAPTIN EAR CONTAINING, ARF BINDING PROTEIN"/>
    <property type="match status" value="1"/>
</dbReference>
<evidence type="ECO:0000259" key="13">
    <source>
        <dbReference type="PROSITE" id="PS50909"/>
    </source>
</evidence>
<evidence type="ECO:0000256" key="7">
    <source>
        <dbReference type="ARBA" id="ARBA00022927"/>
    </source>
</evidence>
<dbReference type="InterPro" id="IPR041198">
    <property type="entry name" value="GGA_N-GAT"/>
</dbReference>
<keyword evidence="4" id="KW-0813">Transport</keyword>
<dbReference type="SMART" id="SM00288">
    <property type="entry name" value="VHS"/>
    <property type="match status" value="1"/>
</dbReference>
<dbReference type="OrthoDB" id="447025at2759"/>
<feature type="compositionally biased region" description="Polar residues" evidence="10">
    <location>
        <begin position="486"/>
        <end position="496"/>
    </location>
</feature>
<dbReference type="Gene3D" id="1.20.5.170">
    <property type="match status" value="1"/>
</dbReference>
<accession>A0A158QF35</accession>
<proteinExistence type="inferred from homology"/>
<comment type="subcellular location">
    <subcellularLocation>
        <location evidence="2">Early endosome membrane</location>
        <topology evidence="2">Peripheral membrane protein</topology>
    </subcellularLocation>
    <subcellularLocation>
        <location evidence="1">Golgi apparatus</location>
        <location evidence="1">trans-Golgi network membrane</location>
        <topology evidence="1">Peripheral membrane protein</topology>
    </subcellularLocation>
</comment>
<dbReference type="Proteomes" id="UP000274504">
    <property type="component" value="Unassembled WGS sequence"/>
</dbReference>
<dbReference type="GO" id="GO:0034394">
    <property type="term" value="P:protein localization to cell surface"/>
    <property type="evidence" value="ECO:0007669"/>
    <property type="project" value="TreeGrafter"/>
</dbReference>
<feature type="domain" description="GAT" evidence="13">
    <location>
        <begin position="173"/>
        <end position="302"/>
    </location>
</feature>
<dbReference type="InterPro" id="IPR038425">
    <property type="entry name" value="GAT_sf"/>
</dbReference>
<keyword evidence="6" id="KW-0832">Ubl conjugation</keyword>
<evidence type="ECO:0000256" key="8">
    <source>
        <dbReference type="ARBA" id="ARBA00023034"/>
    </source>
</evidence>
<dbReference type="InterPro" id="IPR027422">
    <property type="entry name" value="GGA1-3"/>
</dbReference>
<dbReference type="Gene3D" id="1.25.40.90">
    <property type="match status" value="1"/>
</dbReference>
<dbReference type="GO" id="GO:0031267">
    <property type="term" value="F:small GTPase binding"/>
    <property type="evidence" value="ECO:0007669"/>
    <property type="project" value="InterPro"/>
</dbReference>
<keyword evidence="8" id="KW-0333">Golgi apparatus</keyword>
<organism evidence="16">
    <name type="scientific">Hymenolepis diminuta</name>
    <name type="common">Rat tapeworm</name>
    <dbReference type="NCBI Taxonomy" id="6216"/>
    <lineage>
        <taxon>Eukaryota</taxon>
        <taxon>Metazoa</taxon>
        <taxon>Spiralia</taxon>
        <taxon>Lophotrochozoa</taxon>
        <taxon>Platyhelminthes</taxon>
        <taxon>Cestoda</taxon>
        <taxon>Eucestoda</taxon>
        <taxon>Cyclophyllidea</taxon>
        <taxon>Hymenolepididae</taxon>
        <taxon>Hymenolepis</taxon>
    </lineage>
</organism>
<reference evidence="14 15" key="2">
    <citation type="submission" date="2018-11" db="EMBL/GenBank/DDBJ databases">
        <authorList>
            <consortium name="Pathogen Informatics"/>
        </authorList>
    </citation>
    <scope>NUCLEOTIDE SEQUENCE [LARGE SCALE GENOMIC DNA]</scope>
</reference>
<dbReference type="InterPro" id="IPR002014">
    <property type="entry name" value="VHS_dom"/>
</dbReference>
<dbReference type="InterPro" id="IPR008942">
    <property type="entry name" value="ENTH_VHS"/>
</dbReference>
<dbReference type="AlphaFoldDB" id="A0A158QF35"/>
<dbReference type="SUPFAM" id="SSF49348">
    <property type="entry name" value="Clathrin adaptor appendage domain"/>
    <property type="match status" value="1"/>
</dbReference>
<dbReference type="STRING" id="6216.A0A158QF35"/>
<gene>
    <name evidence="14" type="ORF">HDID_LOCUS8282</name>
</gene>
<evidence type="ECO:0000256" key="1">
    <source>
        <dbReference type="ARBA" id="ARBA00004150"/>
    </source>
</evidence>
<evidence type="ECO:0000259" key="11">
    <source>
        <dbReference type="PROSITE" id="PS50179"/>
    </source>
</evidence>
<dbReference type="SMART" id="SM00809">
    <property type="entry name" value="Alpha_adaptinC2"/>
    <property type="match status" value="1"/>
</dbReference>
<reference evidence="16" key="1">
    <citation type="submission" date="2016-04" db="UniProtKB">
        <authorList>
            <consortium name="WormBaseParasite"/>
        </authorList>
    </citation>
    <scope>IDENTIFICATION</scope>
</reference>
<feature type="domain" description="GAE" evidence="12">
    <location>
        <begin position="539"/>
        <end position="661"/>
    </location>
</feature>
<dbReference type="Pfam" id="PF03127">
    <property type="entry name" value="GAT"/>
    <property type="match status" value="1"/>
</dbReference>
<feature type="compositionally biased region" description="Low complexity" evidence="10">
    <location>
        <begin position="497"/>
        <end position="516"/>
    </location>
</feature>
<dbReference type="GO" id="GO:0043130">
    <property type="term" value="F:ubiquitin binding"/>
    <property type="evidence" value="ECO:0007669"/>
    <property type="project" value="InterPro"/>
</dbReference>
<dbReference type="PROSITE" id="PS50180">
    <property type="entry name" value="GAE"/>
    <property type="match status" value="1"/>
</dbReference>
<comment type="similarity">
    <text evidence="3">Belongs to the GGA protein family.</text>
</comment>
<sequence>MITLRKMFIYLHVIAAEITSPLTTHMDLNAFKKIYDRINIDPHGPELALRLLAHKIQSPVEKEALSALVILDLCVQNCGPNFHKELGKFKFLNEIMKVLLPKHLGLNTSPTVRDKCIMLMFVWQRDFGDKYPKLREAYQALKAQNIINEDPVIQDDSERNRERMANRTDIFKNSRYKDKLTRLLKSKNPEDFREANAIIKSIVNEENVRVEKRSQRALELETLRSNANLLEEMLQCLDPNVPPSASDKDVMEAIVSNIKQARPIIFELALTDDDREEGFLTNVIETCSRASSVLEQYEVIVLHKPASTIEDPAMIFTAKREENSQPPSQPTSNTTADDLLIMSANANHDLLQQDLLNLGISDPVPPQNQPLSFSAAPNSTIQSNVDLLDGLLSNSPKEQEPFNFLPPSQPQQSFQEIDPTSMQHSNIPSSMNSISELSSKKSATNVFSELDMVGRKVFGMNTPRTDNLGTLTENSLSDPLNSVVSAVTSKTPESTKQPPTEAVTQQQQEEASTELPSLSSLPVLSISAIQPHPNHNQPIRVFPVEGASGGSIEVMLHYTANKPHPSVAVFVAVVTNRSALPLTNLLLRFGVEKPLKVRQLILSTPNLPAFCSFLPPSPAQQIIYIQRPSILETKTAKLKFQLSFDMDEEDVLESGFVTVLLD</sequence>
<dbReference type="PANTHER" id="PTHR45905:SF1">
    <property type="entry name" value="GOLGI-LOCALIZED, GAMMA-ADAPTIN EAR CONTAINING, ARF BINDING PROTEIN"/>
    <property type="match status" value="1"/>
</dbReference>
<name>A0A158QF35_HYMDI</name>
<keyword evidence="5" id="KW-0967">Endosome</keyword>
<dbReference type="InterPro" id="IPR008152">
    <property type="entry name" value="Clathrin_a/b/g-adaptin_app_Ig"/>
</dbReference>
<dbReference type="GO" id="GO:0006886">
    <property type="term" value="P:intracellular protein transport"/>
    <property type="evidence" value="ECO:0007669"/>
    <property type="project" value="InterPro"/>
</dbReference>
<evidence type="ECO:0000256" key="3">
    <source>
        <dbReference type="ARBA" id="ARBA00008099"/>
    </source>
</evidence>
<evidence type="ECO:0000259" key="12">
    <source>
        <dbReference type="PROSITE" id="PS50180"/>
    </source>
</evidence>
<feature type="domain" description="VHS" evidence="11">
    <location>
        <begin position="18"/>
        <end position="149"/>
    </location>
</feature>
<dbReference type="GO" id="GO:0005802">
    <property type="term" value="C:trans-Golgi network"/>
    <property type="evidence" value="ECO:0007669"/>
    <property type="project" value="InterPro"/>
</dbReference>
<dbReference type="SUPFAM" id="SSF48464">
    <property type="entry name" value="ENTH/VHS domain"/>
    <property type="match status" value="1"/>
</dbReference>
<dbReference type="Gene3D" id="1.20.58.160">
    <property type="match status" value="1"/>
</dbReference>
<evidence type="ECO:0000256" key="6">
    <source>
        <dbReference type="ARBA" id="ARBA00022843"/>
    </source>
</evidence>
<evidence type="ECO:0000256" key="10">
    <source>
        <dbReference type="SAM" id="MobiDB-lite"/>
    </source>
</evidence>
<evidence type="ECO:0000256" key="2">
    <source>
        <dbReference type="ARBA" id="ARBA00004220"/>
    </source>
</evidence>
<dbReference type="GO" id="GO:0035091">
    <property type="term" value="F:phosphatidylinositol binding"/>
    <property type="evidence" value="ECO:0007669"/>
    <property type="project" value="InterPro"/>
</dbReference>
<dbReference type="WBParaSite" id="HDID_0000828401-mRNA-1">
    <property type="protein sequence ID" value="HDID_0000828401-mRNA-1"/>
    <property type="gene ID" value="HDID_0000828401"/>
</dbReference>
<dbReference type="InterPro" id="IPR004152">
    <property type="entry name" value="GAT_dom"/>
</dbReference>
<dbReference type="CDD" id="cd03567">
    <property type="entry name" value="VHS_GGA_metazoan"/>
    <property type="match status" value="1"/>
</dbReference>
<dbReference type="PROSITE" id="PS50909">
    <property type="entry name" value="GAT"/>
    <property type="match status" value="1"/>
</dbReference>
<dbReference type="GO" id="GO:0031901">
    <property type="term" value="C:early endosome membrane"/>
    <property type="evidence" value="ECO:0007669"/>
    <property type="project" value="UniProtKB-SubCell"/>
</dbReference>
<dbReference type="InterPro" id="IPR008153">
    <property type="entry name" value="GAE_dom"/>
</dbReference>
<feature type="region of interest" description="Disordered" evidence="10">
    <location>
        <begin position="486"/>
        <end position="516"/>
    </location>
</feature>
<evidence type="ECO:0000256" key="9">
    <source>
        <dbReference type="ARBA" id="ARBA00023136"/>
    </source>
</evidence>
<dbReference type="Gene3D" id="2.60.40.1230">
    <property type="match status" value="1"/>
</dbReference>
<evidence type="ECO:0000313" key="14">
    <source>
        <dbReference type="EMBL" id="VDL60600.1"/>
    </source>
</evidence>
<dbReference type="EMBL" id="UYSG01011056">
    <property type="protein sequence ID" value="VDL60600.1"/>
    <property type="molecule type" value="Genomic_DNA"/>
</dbReference>
<evidence type="ECO:0000256" key="4">
    <source>
        <dbReference type="ARBA" id="ARBA00022448"/>
    </source>
</evidence>
<evidence type="ECO:0000256" key="5">
    <source>
        <dbReference type="ARBA" id="ARBA00022753"/>
    </source>
</evidence>
<evidence type="ECO:0000313" key="16">
    <source>
        <dbReference type="WBParaSite" id="HDID_0000828401-mRNA-1"/>
    </source>
</evidence>
<evidence type="ECO:0000313" key="15">
    <source>
        <dbReference type="Proteomes" id="UP000274504"/>
    </source>
</evidence>
<keyword evidence="7" id="KW-0653">Protein transport</keyword>
<protein>
    <submittedName>
        <fullName evidence="16">VHS domain-containing protein</fullName>
    </submittedName>
</protein>
<dbReference type="Pfam" id="PF00790">
    <property type="entry name" value="VHS"/>
    <property type="match status" value="1"/>
</dbReference>
<dbReference type="Pfam" id="PF18308">
    <property type="entry name" value="GGA_N-GAT"/>
    <property type="match status" value="1"/>
</dbReference>
<dbReference type="GO" id="GO:0006893">
    <property type="term" value="P:Golgi to plasma membrane transport"/>
    <property type="evidence" value="ECO:0007669"/>
    <property type="project" value="TreeGrafter"/>
</dbReference>
<keyword evidence="9" id="KW-0472">Membrane</keyword>
<dbReference type="PROSITE" id="PS50179">
    <property type="entry name" value="VHS"/>
    <property type="match status" value="1"/>
</dbReference>
<dbReference type="InterPro" id="IPR013041">
    <property type="entry name" value="Clathrin_app_Ig-like_sf"/>
</dbReference>